<dbReference type="EMBL" id="CP099837">
    <property type="protein sequence ID" value="USY22797.1"/>
    <property type="molecule type" value="Genomic_DNA"/>
</dbReference>
<dbReference type="Proteomes" id="UP001055940">
    <property type="component" value="Chromosome"/>
</dbReference>
<feature type="compositionally biased region" description="Polar residues" evidence="6">
    <location>
        <begin position="30"/>
        <end position="40"/>
    </location>
</feature>
<dbReference type="InterPro" id="IPR016840">
    <property type="entry name" value="Glyco_hydro_43_endo_a_Ara-ase"/>
</dbReference>
<dbReference type="PANTHER" id="PTHR43301:SF3">
    <property type="entry name" value="ARABINAN ENDO-1,5-ALPHA-L-ARABINOSIDASE A-RELATED"/>
    <property type="match status" value="1"/>
</dbReference>
<dbReference type="Pfam" id="PF04616">
    <property type="entry name" value="Glyco_hydro_43"/>
    <property type="match status" value="1"/>
</dbReference>
<comment type="similarity">
    <text evidence="2 5">Belongs to the glycosyl hydrolase 43 family.</text>
</comment>
<dbReference type="SUPFAM" id="SSF75005">
    <property type="entry name" value="Arabinanase/levansucrase/invertase"/>
    <property type="match status" value="1"/>
</dbReference>
<feature type="region of interest" description="Disordered" evidence="6">
    <location>
        <begin position="29"/>
        <end position="49"/>
    </location>
</feature>
<evidence type="ECO:0000256" key="2">
    <source>
        <dbReference type="ARBA" id="ARBA00009865"/>
    </source>
</evidence>
<evidence type="ECO:0000256" key="4">
    <source>
        <dbReference type="ARBA" id="ARBA00023295"/>
    </source>
</evidence>
<reference evidence="8" key="1">
    <citation type="submission" date="2022-06" db="EMBL/GenBank/DDBJ databases">
        <authorList>
            <person name="Ping M."/>
        </authorList>
    </citation>
    <scope>NUCLEOTIDE SEQUENCE</scope>
    <source>
        <strain evidence="8">JCM11759T</strain>
    </source>
</reference>
<proteinExistence type="inferred from homology"/>
<dbReference type="PIRSF" id="PIRSF026534">
    <property type="entry name" value="Endo_alpha-L-arabinosidase"/>
    <property type="match status" value="1"/>
</dbReference>
<comment type="pathway">
    <text evidence="1 5">Glycan metabolism; L-arabinan degradation.</text>
</comment>
<sequence length="364" mass="39495">MKRALPWIVTALTATTLAAVLAANLVGPPSGSQATTTASAQDDWDVPPNNPGLPLYGHQPDHIHPFAGGLRVHDPGLYAGGENSDWYVFGTGNPEIGDGNIQIRSSPDGSYWTFTGTVWDTRPGWIDEAVPGVETLWAPEIHHSDGTYYLYYAASTFGSNRSLIGLATNTTLDPEDPAYEWADQGMVLESFEGDSYNAIDPGIATDAQGRHWMTFGSFWSGIHMVELDWPSGKPVQGAEPVHLVDRIEAPNAVEAPFLMAHEGYHYLFVSFDHCCRIDSDYKIAVGRSEDITGPYLDADGVPMLEGGGTVIVADEGTITGSGGQSVSGGLLAYTYYDTDLGPDFDFRMAIRELHWTDDGWPYVQ</sequence>
<evidence type="ECO:0000313" key="9">
    <source>
        <dbReference type="Proteomes" id="UP001055940"/>
    </source>
</evidence>
<name>A0ABY5DHV7_9ACTN</name>
<dbReference type="InterPro" id="IPR006710">
    <property type="entry name" value="Glyco_hydro_43"/>
</dbReference>
<evidence type="ECO:0000256" key="6">
    <source>
        <dbReference type="SAM" id="MobiDB-lite"/>
    </source>
</evidence>
<organism evidence="8 9">
    <name type="scientific">Nocardiopsis exhalans</name>
    <dbReference type="NCBI Taxonomy" id="163604"/>
    <lineage>
        <taxon>Bacteria</taxon>
        <taxon>Bacillati</taxon>
        <taxon>Actinomycetota</taxon>
        <taxon>Actinomycetes</taxon>
        <taxon>Streptosporangiales</taxon>
        <taxon>Nocardiopsidaceae</taxon>
        <taxon>Nocardiopsis</taxon>
    </lineage>
</organism>
<protein>
    <submittedName>
        <fullName evidence="8">Arabinan endo-1,5-alpha-L-arabinosidase</fullName>
    </submittedName>
</protein>
<evidence type="ECO:0000256" key="5">
    <source>
        <dbReference type="PIRNR" id="PIRNR026534"/>
    </source>
</evidence>
<accession>A0ABY5DHV7</accession>
<dbReference type="Gene3D" id="2.115.10.20">
    <property type="entry name" value="Glycosyl hydrolase domain, family 43"/>
    <property type="match status" value="1"/>
</dbReference>
<dbReference type="RefSeq" id="WP_254421547.1">
    <property type="nucleotide sequence ID" value="NZ_BAAAJB010000065.1"/>
</dbReference>
<dbReference type="InterPro" id="IPR023296">
    <property type="entry name" value="Glyco_hydro_beta-prop_sf"/>
</dbReference>
<evidence type="ECO:0000256" key="3">
    <source>
        <dbReference type="ARBA" id="ARBA00022801"/>
    </source>
</evidence>
<gene>
    <name evidence="8" type="ORF">NE857_14985</name>
</gene>
<evidence type="ECO:0000313" key="8">
    <source>
        <dbReference type="EMBL" id="USY22797.1"/>
    </source>
</evidence>
<keyword evidence="9" id="KW-1185">Reference proteome</keyword>
<feature type="signal peptide" evidence="7">
    <location>
        <begin position="1"/>
        <end position="22"/>
    </location>
</feature>
<evidence type="ECO:0000256" key="7">
    <source>
        <dbReference type="SAM" id="SignalP"/>
    </source>
</evidence>
<dbReference type="PANTHER" id="PTHR43301">
    <property type="entry name" value="ARABINAN ENDO-1,5-ALPHA-L-ARABINOSIDASE"/>
    <property type="match status" value="1"/>
</dbReference>
<dbReference type="CDD" id="cd08998">
    <property type="entry name" value="GH43_Arb43a-like"/>
    <property type="match status" value="1"/>
</dbReference>
<keyword evidence="7" id="KW-0732">Signal</keyword>
<dbReference type="InterPro" id="IPR050727">
    <property type="entry name" value="GH43_arabinanases"/>
</dbReference>
<keyword evidence="3 5" id="KW-0378">Hydrolase</keyword>
<keyword evidence="4 5" id="KW-0326">Glycosidase</keyword>
<feature type="chain" id="PRO_5046407552" evidence="7">
    <location>
        <begin position="23"/>
        <end position="364"/>
    </location>
</feature>
<evidence type="ECO:0000256" key="1">
    <source>
        <dbReference type="ARBA" id="ARBA00004834"/>
    </source>
</evidence>